<accession>A0A8K0CWV6</accession>
<name>A0A8K0CWV6_IGNLU</name>
<sequence length="216" mass="23711">MVNQITEKLEALRPFEVNAPDERLFPAACESSPPSAPVPTFTVNLISVPLKEPFQAYGVYIDGRNDRTLIKITEGGGNKRKTIAEEHVLLVSEPGSLYLGHVTPKTSVSDDELTEMISDVPAEIEILKFPCHSQAVKRYVKLVTEASVAVCGNDARDGGADLGTFRKCIAVEKEAYMSGISISIGKRTDLVLLDETLNALNHIENIFVPLFFHIQE</sequence>
<organism evidence="1 2">
    <name type="scientific">Ignelater luminosus</name>
    <name type="common">Cucubano</name>
    <name type="synonym">Pyrophorus luminosus</name>
    <dbReference type="NCBI Taxonomy" id="2038154"/>
    <lineage>
        <taxon>Eukaryota</taxon>
        <taxon>Metazoa</taxon>
        <taxon>Ecdysozoa</taxon>
        <taxon>Arthropoda</taxon>
        <taxon>Hexapoda</taxon>
        <taxon>Insecta</taxon>
        <taxon>Pterygota</taxon>
        <taxon>Neoptera</taxon>
        <taxon>Endopterygota</taxon>
        <taxon>Coleoptera</taxon>
        <taxon>Polyphaga</taxon>
        <taxon>Elateriformia</taxon>
        <taxon>Elateroidea</taxon>
        <taxon>Elateridae</taxon>
        <taxon>Agrypninae</taxon>
        <taxon>Pyrophorini</taxon>
        <taxon>Ignelater</taxon>
    </lineage>
</organism>
<protein>
    <submittedName>
        <fullName evidence="1">Uncharacterized protein</fullName>
    </submittedName>
</protein>
<comment type="caution">
    <text evidence="1">The sequence shown here is derived from an EMBL/GenBank/DDBJ whole genome shotgun (WGS) entry which is preliminary data.</text>
</comment>
<gene>
    <name evidence="1" type="ORF">ILUMI_13097</name>
</gene>
<dbReference type="AlphaFoldDB" id="A0A8K0CWV6"/>
<dbReference type="Proteomes" id="UP000801492">
    <property type="component" value="Unassembled WGS sequence"/>
</dbReference>
<dbReference type="OrthoDB" id="8058698at2759"/>
<dbReference type="EMBL" id="VTPC01008266">
    <property type="protein sequence ID" value="KAF2893076.1"/>
    <property type="molecule type" value="Genomic_DNA"/>
</dbReference>
<dbReference type="PANTHER" id="PTHR46409:SF1">
    <property type="entry name" value="HTH PSQ-TYPE DOMAIN-CONTAINING PROTEIN"/>
    <property type="match status" value="1"/>
</dbReference>
<evidence type="ECO:0000313" key="1">
    <source>
        <dbReference type="EMBL" id="KAF2893076.1"/>
    </source>
</evidence>
<keyword evidence="2" id="KW-1185">Reference proteome</keyword>
<proteinExistence type="predicted"/>
<dbReference type="PANTHER" id="PTHR46409">
    <property type="entry name" value="HTH PSQ-TYPE DOMAIN-CONTAINING PROTEIN"/>
    <property type="match status" value="1"/>
</dbReference>
<reference evidence="1" key="1">
    <citation type="submission" date="2019-08" db="EMBL/GenBank/DDBJ databases">
        <title>The genome of the North American firefly Photinus pyralis.</title>
        <authorList>
            <consortium name="Photinus pyralis genome working group"/>
            <person name="Fallon T.R."/>
            <person name="Sander Lower S.E."/>
            <person name="Weng J.-K."/>
        </authorList>
    </citation>
    <scope>NUCLEOTIDE SEQUENCE</scope>
    <source>
        <strain evidence="1">TRF0915ILg1</strain>
        <tissue evidence="1">Whole body</tissue>
    </source>
</reference>
<evidence type="ECO:0000313" key="2">
    <source>
        <dbReference type="Proteomes" id="UP000801492"/>
    </source>
</evidence>